<keyword evidence="2" id="KW-0012">Acyltransferase</keyword>
<dbReference type="PANTHER" id="PTHR43584">
    <property type="entry name" value="NUCLEOTIDYL TRANSFERASE"/>
    <property type="match status" value="1"/>
</dbReference>
<evidence type="ECO:0000259" key="3">
    <source>
        <dbReference type="Pfam" id="PF25087"/>
    </source>
</evidence>
<sequence length="233" mass="25876">MVLKKRGAMMKKKDLECKAFYPSLEEPYQSLFEGCQYPWEALPKIKTWISAMQGQLPSGFQEVKKGVFVHESVKLYPNVYLGENIIIMANCEVRPGAFLRENVFAGEGCVLGNSCEFKNAVLFPHVQTPHYNYVGDSILGEYSHLGAGALTSNVKSDKTLVKIHAEDGELETGLKKFGAIVGEQVEVGCQSVLNPGTVLCSHSNIYPLSPVRGIVPPKHIYKDKNNIVQKEER</sequence>
<feature type="domain" description="Mannose-1-phosphate guanyltransferase C-terminal" evidence="3">
    <location>
        <begin position="84"/>
        <end position="203"/>
    </location>
</feature>
<dbReference type="PANTHER" id="PTHR43584:SF8">
    <property type="entry name" value="N-ACETYLMURAMATE ALPHA-1-PHOSPHATE URIDYLYLTRANSFERASE"/>
    <property type="match status" value="1"/>
</dbReference>
<dbReference type="Pfam" id="PF25087">
    <property type="entry name" value="GMPPB_C"/>
    <property type="match status" value="1"/>
</dbReference>
<comment type="caution">
    <text evidence="4">The sequence shown here is derived from an EMBL/GenBank/DDBJ whole genome shotgun (WGS) entry which is preliminary data.</text>
</comment>
<evidence type="ECO:0000256" key="2">
    <source>
        <dbReference type="ARBA" id="ARBA00023315"/>
    </source>
</evidence>
<dbReference type="STRING" id="585501.HMPREF6123_0584"/>
<gene>
    <name evidence="4" type="ORF">HMPREF6123_0584</name>
</gene>
<reference evidence="4 5" key="1">
    <citation type="submission" date="2009-04" db="EMBL/GenBank/DDBJ databases">
        <authorList>
            <person name="Qin X."/>
            <person name="Bachman B."/>
            <person name="Battles P."/>
            <person name="Bell A."/>
            <person name="Bess C."/>
            <person name="Bickham C."/>
            <person name="Chaboub L."/>
            <person name="Chen D."/>
            <person name="Coyle M."/>
            <person name="Deiros D.R."/>
            <person name="Dinh H."/>
            <person name="Forbes L."/>
            <person name="Fowler G."/>
            <person name="Francisco L."/>
            <person name="Fu Q."/>
            <person name="Gubbala S."/>
            <person name="Hale W."/>
            <person name="Han Y."/>
            <person name="Hemphill L."/>
            <person name="Highlander S.K."/>
            <person name="Hirani K."/>
            <person name="Hogues M."/>
            <person name="Jackson L."/>
            <person name="Jakkamsetti A."/>
            <person name="Javaid M."/>
            <person name="Jiang H."/>
            <person name="Korchina V."/>
            <person name="Kovar C."/>
            <person name="Lara F."/>
            <person name="Lee S."/>
            <person name="Mata R."/>
            <person name="Mathew T."/>
            <person name="Moen C."/>
            <person name="Morales K."/>
            <person name="Munidasa M."/>
            <person name="Nazareth L."/>
            <person name="Ngo R."/>
            <person name="Nguyen L."/>
            <person name="Okwuonu G."/>
            <person name="Ongeri F."/>
            <person name="Patil S."/>
            <person name="Petrosino J."/>
            <person name="Pham C."/>
            <person name="Pham P."/>
            <person name="Pu L.-L."/>
            <person name="Puazo M."/>
            <person name="Raj R."/>
            <person name="Reid J."/>
            <person name="Rouhana J."/>
            <person name="Saada N."/>
            <person name="Shang Y."/>
            <person name="Simmons D."/>
            <person name="Thornton R."/>
            <person name="Warren J."/>
            <person name="Weissenberger G."/>
            <person name="Zhang J."/>
            <person name="Zhang L."/>
            <person name="Zhou C."/>
            <person name="Zhu D."/>
            <person name="Muzny D."/>
            <person name="Worley K."/>
            <person name="Gibbs R."/>
        </authorList>
    </citation>
    <scope>NUCLEOTIDE SEQUENCE [LARGE SCALE GENOMIC DNA]</scope>
    <source>
        <strain evidence="4 5">F0268</strain>
    </source>
</reference>
<dbReference type="EMBL" id="ACKX01000061">
    <property type="protein sequence ID" value="EEJ52131.1"/>
    <property type="molecule type" value="Genomic_DNA"/>
</dbReference>
<protein>
    <submittedName>
        <fullName evidence="4">Bacterial transferase hexapeptide repeat protein</fullName>
    </submittedName>
</protein>
<dbReference type="InterPro" id="IPR056729">
    <property type="entry name" value="GMPPB_C"/>
</dbReference>
<dbReference type="SUPFAM" id="SSF51161">
    <property type="entry name" value="Trimeric LpxA-like enzymes"/>
    <property type="match status" value="1"/>
</dbReference>
<evidence type="ECO:0000256" key="1">
    <source>
        <dbReference type="ARBA" id="ARBA00022679"/>
    </source>
</evidence>
<organism evidence="4 5">
    <name type="scientific">Oribacterium sinus F0268</name>
    <dbReference type="NCBI Taxonomy" id="585501"/>
    <lineage>
        <taxon>Bacteria</taxon>
        <taxon>Bacillati</taxon>
        <taxon>Bacillota</taxon>
        <taxon>Clostridia</taxon>
        <taxon>Lachnospirales</taxon>
        <taxon>Lachnospiraceae</taxon>
        <taxon>Oribacterium</taxon>
    </lineage>
</organism>
<dbReference type="HOGENOM" id="CLU_086901_0_0_9"/>
<proteinExistence type="predicted"/>
<dbReference type="eggNOG" id="COG1207">
    <property type="taxonomic scope" value="Bacteria"/>
</dbReference>
<dbReference type="GO" id="GO:0016779">
    <property type="term" value="F:nucleotidyltransferase activity"/>
    <property type="evidence" value="ECO:0007669"/>
    <property type="project" value="UniProtKB-ARBA"/>
</dbReference>
<dbReference type="AlphaFoldDB" id="C2KVR5"/>
<evidence type="ECO:0000313" key="5">
    <source>
        <dbReference type="Proteomes" id="UP000004121"/>
    </source>
</evidence>
<dbReference type="InterPro" id="IPR050065">
    <property type="entry name" value="GlmU-like"/>
</dbReference>
<keyword evidence="5" id="KW-1185">Reference proteome</keyword>
<accession>C2KVR5</accession>
<name>C2KVR5_9FIRM</name>
<dbReference type="GO" id="GO:0016746">
    <property type="term" value="F:acyltransferase activity"/>
    <property type="evidence" value="ECO:0007669"/>
    <property type="project" value="UniProtKB-KW"/>
</dbReference>
<dbReference type="Proteomes" id="UP000004121">
    <property type="component" value="Unassembled WGS sequence"/>
</dbReference>
<dbReference type="Gene3D" id="2.160.10.10">
    <property type="entry name" value="Hexapeptide repeat proteins"/>
    <property type="match status" value="1"/>
</dbReference>
<dbReference type="InParanoid" id="C2KVR5"/>
<evidence type="ECO:0000313" key="4">
    <source>
        <dbReference type="EMBL" id="EEJ52131.1"/>
    </source>
</evidence>
<keyword evidence="1 4" id="KW-0808">Transferase</keyword>
<dbReference type="InterPro" id="IPR011004">
    <property type="entry name" value="Trimer_LpxA-like_sf"/>
</dbReference>